<proteinExistence type="predicted"/>
<dbReference type="Proteomes" id="UP001501195">
    <property type="component" value="Unassembled WGS sequence"/>
</dbReference>
<accession>A0ABP9H5R9</accession>
<feature type="region of interest" description="Disordered" evidence="1">
    <location>
        <begin position="1"/>
        <end position="42"/>
    </location>
</feature>
<dbReference type="InterPro" id="IPR000835">
    <property type="entry name" value="HTH_MarR-typ"/>
</dbReference>
<feature type="domain" description="HTH marR-type" evidence="2">
    <location>
        <begin position="46"/>
        <end position="179"/>
    </location>
</feature>
<dbReference type="PANTHER" id="PTHR33164">
    <property type="entry name" value="TRANSCRIPTIONAL REGULATOR, MARR FAMILY"/>
    <property type="match status" value="1"/>
</dbReference>
<evidence type="ECO:0000313" key="3">
    <source>
        <dbReference type="EMBL" id="GAA4961119.1"/>
    </source>
</evidence>
<dbReference type="SMART" id="SM00347">
    <property type="entry name" value="HTH_MARR"/>
    <property type="match status" value="1"/>
</dbReference>
<dbReference type="Pfam" id="PF12802">
    <property type="entry name" value="MarR_2"/>
    <property type="match status" value="1"/>
</dbReference>
<dbReference type="EMBL" id="BAABIL010000006">
    <property type="protein sequence ID" value="GAA4961119.1"/>
    <property type="molecule type" value="Genomic_DNA"/>
</dbReference>
<protein>
    <submittedName>
        <fullName evidence="3">MarR family transcriptional regulator</fullName>
    </submittedName>
</protein>
<evidence type="ECO:0000256" key="1">
    <source>
        <dbReference type="SAM" id="MobiDB-lite"/>
    </source>
</evidence>
<dbReference type="SUPFAM" id="SSF46785">
    <property type="entry name" value="Winged helix' DNA-binding domain"/>
    <property type="match status" value="1"/>
</dbReference>
<dbReference type="InterPro" id="IPR036388">
    <property type="entry name" value="WH-like_DNA-bd_sf"/>
</dbReference>
<name>A0ABP9H5R9_9ACTN</name>
<evidence type="ECO:0000259" key="2">
    <source>
        <dbReference type="PROSITE" id="PS50995"/>
    </source>
</evidence>
<dbReference type="InterPro" id="IPR039422">
    <property type="entry name" value="MarR/SlyA-like"/>
</dbReference>
<gene>
    <name evidence="3" type="ORF">GCM10023225_00880</name>
</gene>
<comment type="caution">
    <text evidence="3">The sequence shown here is derived from an EMBL/GenBank/DDBJ whole genome shotgun (WGS) entry which is preliminary data.</text>
</comment>
<reference evidence="4" key="1">
    <citation type="journal article" date="2019" name="Int. J. Syst. Evol. Microbiol.">
        <title>The Global Catalogue of Microorganisms (GCM) 10K type strain sequencing project: providing services to taxonomists for standard genome sequencing and annotation.</title>
        <authorList>
            <consortium name="The Broad Institute Genomics Platform"/>
            <consortium name="The Broad Institute Genome Sequencing Center for Infectious Disease"/>
            <person name="Wu L."/>
            <person name="Ma J."/>
        </authorList>
    </citation>
    <scope>NUCLEOTIDE SEQUENCE [LARGE SCALE GENOMIC DNA]</scope>
    <source>
        <strain evidence="4">JCM 18126</strain>
    </source>
</reference>
<organism evidence="3 4">
    <name type="scientific">Kineococcus glutinatus</name>
    <dbReference type="NCBI Taxonomy" id="1070872"/>
    <lineage>
        <taxon>Bacteria</taxon>
        <taxon>Bacillati</taxon>
        <taxon>Actinomycetota</taxon>
        <taxon>Actinomycetes</taxon>
        <taxon>Kineosporiales</taxon>
        <taxon>Kineosporiaceae</taxon>
        <taxon>Kineococcus</taxon>
    </lineage>
</organism>
<dbReference type="InterPro" id="IPR036390">
    <property type="entry name" value="WH_DNA-bd_sf"/>
</dbReference>
<dbReference type="Gene3D" id="1.10.10.10">
    <property type="entry name" value="Winged helix-like DNA-binding domain superfamily/Winged helix DNA-binding domain"/>
    <property type="match status" value="1"/>
</dbReference>
<dbReference type="PROSITE" id="PS50995">
    <property type="entry name" value="HTH_MARR_2"/>
    <property type="match status" value="1"/>
</dbReference>
<dbReference type="PRINTS" id="PR00598">
    <property type="entry name" value="HTHMARR"/>
</dbReference>
<sequence>MGSSGPMRDSGAVSTPSTEDRDARVPAADDPAGPPARTAGNPADAVVGLLQALTIESQRFAEVFADAHRLHPTDLSALAHISKAMQGGGALTAGELSRVLVLSTSATTALVDRLQRAGHVERVPDPLDRRRVRVQMTPSAQQLARAFFSRLGLRVRDLLLSYPERDLEFLQDVLGKVVGVARSAADEARADAPGPS</sequence>
<dbReference type="PANTHER" id="PTHR33164:SF106">
    <property type="entry name" value="TRANSCRIPTIONAL REGULATORY PROTEIN"/>
    <property type="match status" value="1"/>
</dbReference>
<feature type="compositionally biased region" description="Low complexity" evidence="1">
    <location>
        <begin position="25"/>
        <end position="39"/>
    </location>
</feature>
<evidence type="ECO:0000313" key="4">
    <source>
        <dbReference type="Proteomes" id="UP001501195"/>
    </source>
</evidence>
<keyword evidence="4" id="KW-1185">Reference proteome</keyword>